<keyword evidence="3" id="KW-1185">Reference proteome</keyword>
<dbReference type="OrthoDB" id="5978115at2759"/>
<dbReference type="VEuPathDB" id="VectorBase:LDEU007104"/>
<organism evidence="2 3">
    <name type="scientific">Leptotrombidium deliense</name>
    <dbReference type="NCBI Taxonomy" id="299467"/>
    <lineage>
        <taxon>Eukaryota</taxon>
        <taxon>Metazoa</taxon>
        <taxon>Ecdysozoa</taxon>
        <taxon>Arthropoda</taxon>
        <taxon>Chelicerata</taxon>
        <taxon>Arachnida</taxon>
        <taxon>Acari</taxon>
        <taxon>Acariformes</taxon>
        <taxon>Trombidiformes</taxon>
        <taxon>Prostigmata</taxon>
        <taxon>Anystina</taxon>
        <taxon>Parasitengona</taxon>
        <taxon>Trombiculoidea</taxon>
        <taxon>Trombiculidae</taxon>
        <taxon>Leptotrombidium</taxon>
    </lineage>
</organism>
<evidence type="ECO:0000313" key="3">
    <source>
        <dbReference type="Proteomes" id="UP000288716"/>
    </source>
</evidence>
<dbReference type="STRING" id="299467.A0A443SBK0"/>
<dbReference type="Proteomes" id="UP000288716">
    <property type="component" value="Unassembled WGS sequence"/>
</dbReference>
<dbReference type="InterPro" id="IPR057508">
    <property type="entry name" value="SHCBP-like_N"/>
</dbReference>
<proteinExistence type="predicted"/>
<dbReference type="PANTHER" id="PTHR14695:SF4">
    <property type="entry name" value="PROTEIN NESSUN DORMA"/>
    <property type="match status" value="1"/>
</dbReference>
<dbReference type="Pfam" id="PF23762">
    <property type="entry name" value="SHCBP_N"/>
    <property type="match status" value="1"/>
</dbReference>
<feature type="domain" description="SHC SH2" evidence="1">
    <location>
        <begin position="24"/>
        <end position="270"/>
    </location>
</feature>
<reference evidence="2 3" key="1">
    <citation type="journal article" date="2018" name="Gigascience">
        <title>Genomes of trombidid mites reveal novel predicted allergens and laterally-transferred genes associated with secondary metabolism.</title>
        <authorList>
            <person name="Dong X."/>
            <person name="Chaisiri K."/>
            <person name="Xia D."/>
            <person name="Armstrong S.D."/>
            <person name="Fang Y."/>
            <person name="Donnelly M.J."/>
            <person name="Kadowaki T."/>
            <person name="McGarry J.W."/>
            <person name="Darby A.C."/>
            <person name="Makepeace B.L."/>
        </authorList>
    </citation>
    <scope>NUCLEOTIDE SEQUENCE [LARGE SCALE GENOMIC DNA]</scope>
    <source>
        <strain evidence="2">UoL-UT</strain>
    </source>
</reference>
<dbReference type="InterPro" id="IPR045140">
    <property type="entry name" value="SHCBP1-like"/>
</dbReference>
<dbReference type="PANTHER" id="PTHR14695">
    <property type="entry name" value="SHC SH2-DOMAIN BINDING PROTEIN 1-RELATED"/>
    <property type="match status" value="1"/>
</dbReference>
<dbReference type="SUPFAM" id="SSF51126">
    <property type="entry name" value="Pectin lyase-like"/>
    <property type="match status" value="1"/>
</dbReference>
<dbReference type="AlphaFoldDB" id="A0A443SBK0"/>
<name>A0A443SBK0_9ACAR</name>
<dbReference type="InterPro" id="IPR011050">
    <property type="entry name" value="Pectin_lyase_fold/virulence"/>
</dbReference>
<gene>
    <name evidence="2" type="ORF">B4U80_13151</name>
</gene>
<dbReference type="GO" id="GO:0007112">
    <property type="term" value="P:male meiosis cytokinesis"/>
    <property type="evidence" value="ECO:0007669"/>
    <property type="project" value="TreeGrafter"/>
</dbReference>
<evidence type="ECO:0000259" key="1">
    <source>
        <dbReference type="Pfam" id="PF23762"/>
    </source>
</evidence>
<sequence length="481" mass="54997">MNESFVAKNNYPSIYKIHFEKPTELLTTFNEIILKDVTISGVQRELVKYVTTVIEPLGWRAIWRCSNDSYGLNFTADFETEVIDVSRNSLEATIIVKKLLSPELSNVSGEDSTALENLLTNKSVVTVPLIELYVINEDDDNCEFLQTAMTIEYIRFFWKCIWRPWDDSPITQLVTTSFMEACFIPRFNLYCDIQDKIVVKSTVNKINRLLDEAWKVRKKLDTIVKNYAHEENIVEKEDLDENVMYESLKLRYKLEEMERAMKLLEDPFSRIIASSVIANLMSNTERSGRVNYCTTHFLSHLYDYSSVKEVTSFIEKNEINDHKIMFHSSLNAAIASSVSGDKIVIFPGLYMCDSLPWLDFDITIEGMTTHCDEVVLQSSEDVGDVFLHCNAKEIEMSNITWRTSATTRCILMVHNGLVRLNNCVFGGTDQSQKAFITLSNARVALDKCNISNNEIVCSGGDVLLNDHFLHSNDKNVSSEIE</sequence>
<protein>
    <recommendedName>
        <fullName evidence="1">SHC SH2 domain-containing protein</fullName>
    </recommendedName>
</protein>
<dbReference type="EMBL" id="NCKV01004243">
    <property type="protein sequence ID" value="RWS24936.1"/>
    <property type="molecule type" value="Genomic_DNA"/>
</dbReference>
<accession>A0A443SBK0</accession>
<dbReference type="GO" id="GO:0007283">
    <property type="term" value="P:spermatogenesis"/>
    <property type="evidence" value="ECO:0007669"/>
    <property type="project" value="TreeGrafter"/>
</dbReference>
<evidence type="ECO:0000313" key="2">
    <source>
        <dbReference type="EMBL" id="RWS24936.1"/>
    </source>
</evidence>
<comment type="caution">
    <text evidence="2">The sequence shown here is derived from an EMBL/GenBank/DDBJ whole genome shotgun (WGS) entry which is preliminary data.</text>
</comment>